<comment type="caution">
    <text evidence="15">The sequence shown here is derived from an EMBL/GenBank/DDBJ whole genome shotgun (WGS) entry which is preliminary data.</text>
</comment>
<dbReference type="PROSITE" id="PS00931">
    <property type="entry name" value="CUTINASE_2"/>
    <property type="match status" value="1"/>
</dbReference>
<reference evidence="15" key="1">
    <citation type="journal article" date="2023" name="Mol. Phylogenet. Evol.">
        <title>Genome-scale phylogeny and comparative genomics of the fungal order Sordariales.</title>
        <authorList>
            <person name="Hensen N."/>
            <person name="Bonometti L."/>
            <person name="Westerberg I."/>
            <person name="Brannstrom I.O."/>
            <person name="Guillou S."/>
            <person name="Cros-Aarteil S."/>
            <person name="Calhoun S."/>
            <person name="Haridas S."/>
            <person name="Kuo A."/>
            <person name="Mondo S."/>
            <person name="Pangilinan J."/>
            <person name="Riley R."/>
            <person name="LaButti K."/>
            <person name="Andreopoulos B."/>
            <person name="Lipzen A."/>
            <person name="Chen C."/>
            <person name="Yan M."/>
            <person name="Daum C."/>
            <person name="Ng V."/>
            <person name="Clum A."/>
            <person name="Steindorff A."/>
            <person name="Ohm R.A."/>
            <person name="Martin F."/>
            <person name="Silar P."/>
            <person name="Natvig D.O."/>
            <person name="Lalanne C."/>
            <person name="Gautier V."/>
            <person name="Ament-Velasquez S.L."/>
            <person name="Kruys A."/>
            <person name="Hutchinson M.I."/>
            <person name="Powell A.J."/>
            <person name="Barry K."/>
            <person name="Miller A.N."/>
            <person name="Grigoriev I.V."/>
            <person name="Debuchy R."/>
            <person name="Gladieux P."/>
            <person name="Hiltunen Thoren M."/>
            <person name="Johannesson H."/>
        </authorList>
    </citation>
    <scope>NUCLEOTIDE SEQUENCE</scope>
    <source>
        <strain evidence="15">CBS 333.67</strain>
    </source>
</reference>
<keyword evidence="16" id="KW-1185">Reference proteome</keyword>
<evidence type="ECO:0000256" key="10">
    <source>
        <dbReference type="ARBA" id="ARBA00034045"/>
    </source>
</evidence>
<keyword evidence="9 12" id="KW-1015">Disulfide bond</keyword>
<dbReference type="PANTHER" id="PTHR48250">
    <property type="entry name" value="CUTINASE 2-RELATED"/>
    <property type="match status" value="1"/>
</dbReference>
<evidence type="ECO:0000256" key="9">
    <source>
        <dbReference type="ARBA" id="ARBA00023157"/>
    </source>
</evidence>
<dbReference type="Proteomes" id="UP001273166">
    <property type="component" value="Unassembled WGS sequence"/>
</dbReference>
<feature type="active site" description="Nucleophile" evidence="11">
    <location>
        <position position="140"/>
    </location>
</feature>
<gene>
    <name evidence="15" type="ORF">B0T15DRAFT_556691</name>
</gene>
<evidence type="ECO:0000256" key="8">
    <source>
        <dbReference type="ARBA" id="ARBA00023026"/>
    </source>
</evidence>
<keyword evidence="8" id="KW-0843">Virulence</keyword>
<evidence type="ECO:0000256" key="1">
    <source>
        <dbReference type="ARBA" id="ARBA00004613"/>
    </source>
</evidence>
<evidence type="ECO:0000313" key="16">
    <source>
        <dbReference type="Proteomes" id="UP001273166"/>
    </source>
</evidence>
<keyword evidence="5 13" id="KW-0964">Secreted</keyword>
<evidence type="ECO:0000256" key="4">
    <source>
        <dbReference type="ARBA" id="ARBA00022487"/>
    </source>
</evidence>
<dbReference type="PRINTS" id="PR00129">
    <property type="entry name" value="CUTINASE"/>
</dbReference>
<dbReference type="Pfam" id="PF01083">
    <property type="entry name" value="Cutinase"/>
    <property type="match status" value="1"/>
</dbReference>
<accession>A0AAJ0M214</accession>
<dbReference type="InterPro" id="IPR043579">
    <property type="entry name" value="CUTINASE_2"/>
</dbReference>
<sequence length="231" mass="23887">MKFLAVLASIGLVAAAPTSAAADEAQLEARQYYGGFSTTRNDLVSGSSASCPKVIFIFARASTETGNMGASVGPNVANGLAQKYGTSLWVQGVGGPYDAGLEDNALPAGTTQGAIDEATRMFTMANQKCPQAAVVAGGYSQGTAVMSNSVGKLPQALKDQLKGVVLFGYTKNMQNRGQIPNFPTDKTKIYCNDGDLVCTGSLVVTAAHFGYGPASSTDAPRWLIQKIEGSA</sequence>
<feature type="active site" description="Proton donor/acceptor" evidence="11">
    <location>
        <position position="208"/>
    </location>
</feature>
<evidence type="ECO:0000256" key="14">
    <source>
        <dbReference type="SAM" id="SignalP"/>
    </source>
</evidence>
<dbReference type="FunFam" id="3.40.50.1820:FF:000235">
    <property type="entry name" value="Cutinase 1"/>
    <property type="match status" value="1"/>
</dbReference>
<feature type="disulfide bond" evidence="12">
    <location>
        <begin position="51"/>
        <end position="129"/>
    </location>
</feature>
<dbReference type="SUPFAM" id="SSF53474">
    <property type="entry name" value="alpha/beta-Hydrolases"/>
    <property type="match status" value="1"/>
</dbReference>
<keyword evidence="4 13" id="KW-0719">Serine esterase</keyword>
<comment type="subcellular location">
    <subcellularLocation>
        <location evidence="1 13">Secreted</location>
    </subcellularLocation>
</comment>
<keyword evidence="6 14" id="KW-0732">Signal</keyword>
<protein>
    <recommendedName>
        <fullName evidence="3 13">Cutinase</fullName>
        <ecNumber evidence="3 13">3.1.1.74</ecNumber>
    </recommendedName>
</protein>
<dbReference type="GO" id="GO:0050525">
    <property type="term" value="F:cutinase activity"/>
    <property type="evidence" value="ECO:0007669"/>
    <property type="project" value="UniProtKB-UniRule"/>
</dbReference>
<evidence type="ECO:0000256" key="13">
    <source>
        <dbReference type="RuleBase" id="RU361263"/>
    </source>
</evidence>
<evidence type="ECO:0000256" key="2">
    <source>
        <dbReference type="ARBA" id="ARBA00007534"/>
    </source>
</evidence>
<dbReference type="Gene3D" id="3.40.50.1820">
    <property type="entry name" value="alpha/beta hydrolase"/>
    <property type="match status" value="1"/>
</dbReference>
<proteinExistence type="inferred from homology"/>
<dbReference type="PROSITE" id="PS00155">
    <property type="entry name" value="CUTINASE_1"/>
    <property type="match status" value="1"/>
</dbReference>
<keyword evidence="7 13" id="KW-0378">Hydrolase</keyword>
<comment type="similarity">
    <text evidence="2 13">Belongs to the cutinase family.</text>
</comment>
<feature type="signal peptide" evidence="14">
    <location>
        <begin position="1"/>
        <end position="15"/>
    </location>
</feature>
<organism evidence="15 16">
    <name type="scientific">Chaetomium strumarium</name>
    <dbReference type="NCBI Taxonomy" id="1170767"/>
    <lineage>
        <taxon>Eukaryota</taxon>
        <taxon>Fungi</taxon>
        <taxon>Dikarya</taxon>
        <taxon>Ascomycota</taxon>
        <taxon>Pezizomycotina</taxon>
        <taxon>Sordariomycetes</taxon>
        <taxon>Sordariomycetidae</taxon>
        <taxon>Sordariales</taxon>
        <taxon>Chaetomiaceae</taxon>
        <taxon>Chaetomium</taxon>
    </lineage>
</organism>
<reference evidence="15" key="2">
    <citation type="submission" date="2023-06" db="EMBL/GenBank/DDBJ databases">
        <authorList>
            <consortium name="Lawrence Berkeley National Laboratory"/>
            <person name="Mondo S.J."/>
            <person name="Hensen N."/>
            <person name="Bonometti L."/>
            <person name="Westerberg I."/>
            <person name="Brannstrom I.O."/>
            <person name="Guillou S."/>
            <person name="Cros-Aarteil S."/>
            <person name="Calhoun S."/>
            <person name="Haridas S."/>
            <person name="Kuo A."/>
            <person name="Pangilinan J."/>
            <person name="Riley R."/>
            <person name="Labutti K."/>
            <person name="Andreopoulos B."/>
            <person name="Lipzen A."/>
            <person name="Chen C."/>
            <person name="Yanf M."/>
            <person name="Daum C."/>
            <person name="Ng V."/>
            <person name="Clum A."/>
            <person name="Steindorff A."/>
            <person name="Ohm R."/>
            <person name="Martin F."/>
            <person name="Silar P."/>
            <person name="Natvig D."/>
            <person name="Lalanne C."/>
            <person name="Gautier V."/>
            <person name="Ament-Velasquez S.L."/>
            <person name="Kruys A."/>
            <person name="Hutchinson M.I."/>
            <person name="Powell A.J."/>
            <person name="Barry K."/>
            <person name="Miller A.N."/>
            <person name="Grigoriev I.V."/>
            <person name="Debuchy R."/>
            <person name="Gladieux P."/>
            <person name="Thoren M.H."/>
            <person name="Johannesson H."/>
        </authorList>
    </citation>
    <scope>NUCLEOTIDE SEQUENCE</scope>
    <source>
        <strain evidence="15">CBS 333.67</strain>
    </source>
</reference>
<dbReference type="GO" id="GO:0016052">
    <property type="term" value="P:carbohydrate catabolic process"/>
    <property type="evidence" value="ECO:0007669"/>
    <property type="project" value="TreeGrafter"/>
</dbReference>
<dbReference type="PANTHER" id="PTHR48250:SF3">
    <property type="entry name" value="CUTINASE 1-RELATED"/>
    <property type="match status" value="1"/>
</dbReference>
<dbReference type="InterPro" id="IPR000675">
    <property type="entry name" value="Cutinase/axe"/>
</dbReference>
<dbReference type="SMART" id="SM01110">
    <property type="entry name" value="Cutinase"/>
    <property type="match status" value="1"/>
</dbReference>
<name>A0AAJ0M214_9PEZI</name>
<evidence type="ECO:0000256" key="7">
    <source>
        <dbReference type="ARBA" id="ARBA00022801"/>
    </source>
</evidence>
<dbReference type="InterPro" id="IPR029058">
    <property type="entry name" value="AB_hydrolase_fold"/>
</dbReference>
<comment type="catalytic activity">
    <reaction evidence="10 13">
        <text>cutin + H2O = cutin monomers.</text>
        <dbReference type="EC" id="3.1.1.74"/>
    </reaction>
</comment>
<evidence type="ECO:0000256" key="11">
    <source>
        <dbReference type="PIRSR" id="PIRSR611150-1"/>
    </source>
</evidence>
<evidence type="ECO:0000256" key="6">
    <source>
        <dbReference type="ARBA" id="ARBA00022729"/>
    </source>
</evidence>
<dbReference type="AlphaFoldDB" id="A0AAJ0M214"/>
<dbReference type="RefSeq" id="XP_062721798.1">
    <property type="nucleotide sequence ID" value="XM_062870428.1"/>
</dbReference>
<dbReference type="InterPro" id="IPR011150">
    <property type="entry name" value="Cutinase_monf"/>
</dbReference>
<dbReference type="EC" id="3.1.1.74" evidence="3 13"/>
<feature type="active site" evidence="11">
    <location>
        <position position="195"/>
    </location>
</feature>
<evidence type="ECO:0000256" key="12">
    <source>
        <dbReference type="PIRSR" id="PIRSR611150-2"/>
    </source>
</evidence>
<evidence type="ECO:0000256" key="5">
    <source>
        <dbReference type="ARBA" id="ARBA00022525"/>
    </source>
</evidence>
<dbReference type="InterPro" id="IPR043580">
    <property type="entry name" value="CUTINASE_1"/>
</dbReference>
<dbReference type="GO" id="GO:0005576">
    <property type="term" value="C:extracellular region"/>
    <property type="evidence" value="ECO:0007669"/>
    <property type="project" value="UniProtKB-SubCell"/>
</dbReference>
<dbReference type="EMBL" id="JAUDZG010000004">
    <property type="protein sequence ID" value="KAK3306018.1"/>
    <property type="molecule type" value="Genomic_DNA"/>
</dbReference>
<evidence type="ECO:0000313" key="15">
    <source>
        <dbReference type="EMBL" id="KAK3306018.1"/>
    </source>
</evidence>
<feature type="chain" id="PRO_5042474169" description="Cutinase" evidence="14">
    <location>
        <begin position="16"/>
        <end position="231"/>
    </location>
</feature>
<comment type="function">
    <text evidence="13">Catalyzes the hydrolysis of complex carboxylic polyesters found in the cell wall of plants. Degrades cutin, a macromolecule that forms the structure of the plant cuticle.</text>
</comment>
<feature type="disulfide bond" evidence="12">
    <location>
        <begin position="191"/>
        <end position="198"/>
    </location>
</feature>
<evidence type="ECO:0000256" key="3">
    <source>
        <dbReference type="ARBA" id="ARBA00013095"/>
    </source>
</evidence>
<dbReference type="GeneID" id="87889257"/>